<name>A0A452UQ46_URSMA</name>
<proteinExistence type="predicted"/>
<feature type="domain" description="Rho-GAP" evidence="2">
    <location>
        <begin position="606"/>
        <end position="798"/>
    </location>
</feature>
<dbReference type="GeneTree" id="ENSGT00940000157982"/>
<dbReference type="InterPro" id="IPR000198">
    <property type="entry name" value="RhoGAP_dom"/>
</dbReference>
<feature type="region of interest" description="Disordered" evidence="1">
    <location>
        <begin position="218"/>
        <end position="295"/>
    </location>
</feature>
<dbReference type="SMART" id="SM00324">
    <property type="entry name" value="RhoGAP"/>
    <property type="match status" value="1"/>
</dbReference>
<feature type="compositionally biased region" description="Gly residues" evidence="1">
    <location>
        <begin position="837"/>
        <end position="853"/>
    </location>
</feature>
<dbReference type="Gene3D" id="1.10.555.10">
    <property type="entry name" value="Rho GTPase activation protein"/>
    <property type="match status" value="1"/>
</dbReference>
<dbReference type="InterPro" id="IPR008936">
    <property type="entry name" value="Rho_GTPase_activation_prot"/>
</dbReference>
<dbReference type="InterPro" id="IPR036034">
    <property type="entry name" value="PDZ_sf"/>
</dbReference>
<feature type="compositionally biased region" description="Basic and acidic residues" evidence="1">
    <location>
        <begin position="473"/>
        <end position="486"/>
    </location>
</feature>
<accession>A0A452UQ46</accession>
<feature type="region of interest" description="Disordered" evidence="1">
    <location>
        <begin position="103"/>
        <end position="126"/>
    </location>
</feature>
<dbReference type="Pfam" id="PF00620">
    <property type="entry name" value="RhoGAP"/>
    <property type="match status" value="1"/>
</dbReference>
<feature type="region of interest" description="Disordered" evidence="1">
    <location>
        <begin position="798"/>
        <end position="817"/>
    </location>
</feature>
<sequence length="993" mass="107618">MDTIFVKNVKDDGPAHRAGLRTGEVSPVCSSLYFSGSLLPTLSLGWDSQILAYSQDAYLKGNEPYSGEARSIPEPPPICYPRKTYAPPARVSTWATMVPEPLSALPSDPRSPAAWSDPGASQDRLEDVTAHRPWPCSTSQGALSQLGQEGWHRARSDDYLSRATRSAEALGPGALVSPRFERCGWASHYSPSFQRRTGLLHALSFRDSPFGGLPTFSLAQSPASFPPEASEPPRVVRSEPSTRALEPPAEDRRDEVVLRQKPPTGRKVQLPPARQMNLGFGEESPEPETSGRVERLGRKVAPLATTEDSLASIPFIDEPTSPSIDLQAKHVPASAVVSSAMNSAPVLGTSPSSPTFTFALGRHYSQDCSSIKAGRRSSYLLAITTERSKSCDDGLNTFREEGRALRRLPNRVPSLRMLRSFFTDGSLDSWGTSEDAEAPSKRHSTSDLSDATFSDIRREGWLYYKQVLTKKGKDVGGRKPVEKTEKGASGIRRKNRDPGVPGAKRGGLEKEGVDPGCANQALISKKLNDYRKVSHSSGPKADSSPKISRGLGGLKSEFLKQSTARGLRTQDPPAGSKDDSAAPPKTPWGINIIKKNKKAAPRAFGVRLEECQPAIENQRVPLIVAACCRIVEARGLESTGIYRVPGNNAVVSSLQEQLNRGPGDINLQDERWQDLNVISSLLKSFFRKLPEPLFTDDKYNDFIEANRIEDSRERMKTLRKLIRDLPGHYYETLKFLVGHLKTIADHSEKNKMEPRNLALVFGPTLVRTSEDNMADMVTHMPDRYKIVETLIQHSDWFFSDDEDKGERTPVDDKEPQSVPNIEYLLPNIGRTVPPGDPGSGEHGGLGKGGGGVGSAFPRVPDSQPDAQLPCSAPAPHHGHWAVAGPSPLWGGLACLCACLLVCSAAPGAEWGLCSPSFTGFLPELLISHGLCPSGHVPLFNFSSFSPCTPPPSSLFSLCSPPAPGPCPSLLSFPSSSGPVGDLKGTVWHCGLGH</sequence>
<feature type="region of interest" description="Disordered" evidence="1">
    <location>
        <begin position="473"/>
        <end position="516"/>
    </location>
</feature>
<dbReference type="PANTHER" id="PTHR23175">
    <property type="entry name" value="PDZ DOMAIN-CONTAINING PROTEIN"/>
    <property type="match status" value="1"/>
</dbReference>
<dbReference type="Ensembl" id="ENSUMAT00000027451.1">
    <property type="protein sequence ID" value="ENSUMAP00000023162.1"/>
    <property type="gene ID" value="ENSUMAG00000016886.1"/>
</dbReference>
<feature type="region of interest" description="Disordered" evidence="1">
    <location>
        <begin position="831"/>
        <end position="865"/>
    </location>
</feature>
<dbReference type="PROSITE" id="PS50238">
    <property type="entry name" value="RHOGAP"/>
    <property type="match status" value="1"/>
</dbReference>
<dbReference type="GO" id="GO:0007165">
    <property type="term" value="P:signal transduction"/>
    <property type="evidence" value="ECO:0007669"/>
    <property type="project" value="InterPro"/>
</dbReference>
<reference evidence="3" key="1">
    <citation type="submission" date="2019-03" db="UniProtKB">
        <authorList>
            <consortium name="Ensembl"/>
        </authorList>
    </citation>
    <scope>IDENTIFICATION</scope>
</reference>
<dbReference type="PANTHER" id="PTHR23175:SF5">
    <property type="entry name" value="RHO GTPASE-ACTIVATING PROTEIN 23"/>
    <property type="match status" value="1"/>
</dbReference>
<protein>
    <submittedName>
        <fullName evidence="3">Rho GTPase activating protein 23</fullName>
    </submittedName>
</protein>
<evidence type="ECO:0000313" key="3">
    <source>
        <dbReference type="Ensembl" id="ENSUMAP00000023162"/>
    </source>
</evidence>
<feature type="region of interest" description="Disordered" evidence="1">
    <location>
        <begin position="529"/>
        <end position="589"/>
    </location>
</feature>
<dbReference type="OMA" id="CGWASHY"/>
<dbReference type="CDD" id="cd04395">
    <property type="entry name" value="RhoGAP_ARHGAP21"/>
    <property type="match status" value="1"/>
</dbReference>
<evidence type="ECO:0000256" key="1">
    <source>
        <dbReference type="SAM" id="MobiDB-lite"/>
    </source>
</evidence>
<dbReference type="AlphaFoldDB" id="A0A452UQ46"/>
<gene>
    <name evidence="3" type="primary">ARHGAP23</name>
</gene>
<evidence type="ECO:0000259" key="2">
    <source>
        <dbReference type="PROSITE" id="PS50238"/>
    </source>
</evidence>
<feature type="compositionally biased region" description="Basic and acidic residues" evidence="1">
    <location>
        <begin position="249"/>
        <end position="258"/>
    </location>
</feature>
<organism evidence="3">
    <name type="scientific">Ursus maritimus</name>
    <name type="common">Polar bear</name>
    <name type="synonym">Thalarctos maritimus</name>
    <dbReference type="NCBI Taxonomy" id="29073"/>
    <lineage>
        <taxon>Eukaryota</taxon>
        <taxon>Metazoa</taxon>
        <taxon>Chordata</taxon>
        <taxon>Craniata</taxon>
        <taxon>Vertebrata</taxon>
        <taxon>Euteleostomi</taxon>
        <taxon>Mammalia</taxon>
        <taxon>Eutheria</taxon>
        <taxon>Laurasiatheria</taxon>
        <taxon>Carnivora</taxon>
        <taxon>Caniformia</taxon>
        <taxon>Ursidae</taxon>
        <taxon>Ursus</taxon>
    </lineage>
</organism>
<dbReference type="Gene3D" id="2.30.42.10">
    <property type="match status" value="1"/>
</dbReference>
<dbReference type="SUPFAM" id="SSF48350">
    <property type="entry name" value="GTPase activation domain, GAP"/>
    <property type="match status" value="1"/>
</dbReference>
<dbReference type="FunFam" id="1.10.555.10:FF:000014">
    <property type="entry name" value="Rho GTPase activating protein 21"/>
    <property type="match status" value="1"/>
</dbReference>
<feature type="compositionally biased region" description="Basic and acidic residues" evidence="1">
    <location>
        <begin position="804"/>
        <end position="815"/>
    </location>
</feature>